<dbReference type="CDD" id="cd21817">
    <property type="entry name" value="IgC1_CH1_IgEG"/>
    <property type="match status" value="1"/>
</dbReference>
<dbReference type="InterPro" id="IPR003006">
    <property type="entry name" value="Ig/MHC_CS"/>
</dbReference>
<feature type="domain" description="Ig-like" evidence="2">
    <location>
        <begin position="328"/>
        <end position="426"/>
    </location>
</feature>
<dbReference type="Proteomes" id="UP000823872">
    <property type="component" value="Chromosome B3"/>
</dbReference>
<evidence type="ECO:0000256" key="1">
    <source>
        <dbReference type="ARBA" id="ARBA00023319"/>
    </source>
</evidence>
<dbReference type="SUPFAM" id="SSF48726">
    <property type="entry name" value="Immunoglobulin"/>
    <property type="match status" value="4"/>
</dbReference>
<organism evidence="3 4">
    <name type="scientific">Felis catus</name>
    <name type="common">Cat</name>
    <name type="synonym">Felis silvestris catus</name>
    <dbReference type="NCBI Taxonomy" id="9685"/>
    <lineage>
        <taxon>Eukaryota</taxon>
        <taxon>Metazoa</taxon>
        <taxon>Chordata</taxon>
        <taxon>Craniata</taxon>
        <taxon>Vertebrata</taxon>
        <taxon>Euteleostomi</taxon>
        <taxon>Mammalia</taxon>
        <taxon>Eutheria</taxon>
        <taxon>Laurasiatheria</taxon>
        <taxon>Carnivora</taxon>
        <taxon>Feliformia</taxon>
        <taxon>Felidae</taxon>
        <taxon>Felinae</taxon>
        <taxon>Felis</taxon>
    </lineage>
</organism>
<evidence type="ECO:0000259" key="2">
    <source>
        <dbReference type="PROSITE" id="PS50835"/>
    </source>
</evidence>
<dbReference type="GeneTree" id="ENSGT00940000162793"/>
<feature type="domain" description="Ig-like" evidence="2">
    <location>
        <begin position="110"/>
        <end position="199"/>
    </location>
</feature>
<feature type="domain" description="Ig-like" evidence="2">
    <location>
        <begin position="220"/>
        <end position="319"/>
    </location>
</feature>
<dbReference type="PROSITE" id="PS00290">
    <property type="entry name" value="IG_MHC"/>
    <property type="match status" value="1"/>
</dbReference>
<sequence>RCPQVSPPGFPLLSLSGGFGCIWGENGGCQGLGPRAGLVARLSGDLSHPQLQGPPGPLSPTGCDLRWTEALARPHFLSGAPPTLSQCDNWFNYWGPGTLVTVSSASPTAPSVFPRAPSCGTISGATVALICLVLGYFPEPVTVSWKPGGLTSGVHTFPAVLQASGLYSLSSTVTVPTSSWLSETFTCNVAHPPSNTKVEKIVLPPCKCPKCPVPEIPGGPSVFIFPPKPKDTLSISRTPEVTCLVVDLGPDDSDVQITWFVDNTEMHTAKTRPREEQFNSTYRVVSVLPIVHQDWLTGKEFKCKVNSKALPSAIERTISKAKGQPHEPQVYVLPPAQEELSENKVSVTCLIENFYPPDIAVEWEITGQAEPENNYQTTPPQLDSDGTYFVYSRLSVDKSRWQSGNTYTCSVSHEALHSHHTQKSLTQSPGK</sequence>
<reference evidence="3" key="2">
    <citation type="submission" date="2025-08" db="UniProtKB">
        <authorList>
            <consortium name="Ensembl"/>
        </authorList>
    </citation>
    <scope>IDENTIFICATION</scope>
    <source>
        <strain evidence="3">breed Abyssinian</strain>
    </source>
</reference>
<reference evidence="3 4" key="1">
    <citation type="submission" date="2021-02" db="EMBL/GenBank/DDBJ databases">
        <title>Safari Cat Assemblies.</title>
        <authorList>
            <person name="Bredemeyer K.R."/>
            <person name="Murphy W.J."/>
        </authorList>
    </citation>
    <scope>NUCLEOTIDE SEQUENCE [LARGE SCALE GENOMIC DNA]</scope>
</reference>
<evidence type="ECO:0000313" key="3">
    <source>
        <dbReference type="Ensembl" id="ENSFCTP00005028800.1"/>
    </source>
</evidence>
<protein>
    <recommendedName>
        <fullName evidence="2">Ig-like domain-containing protein</fullName>
    </recommendedName>
</protein>
<keyword evidence="4" id="KW-1185">Reference proteome</keyword>
<keyword evidence="1" id="KW-0393">Immunoglobulin domain</keyword>
<dbReference type="InterPro" id="IPR003597">
    <property type="entry name" value="Ig_C1-set"/>
</dbReference>
<dbReference type="PROSITE" id="PS50835">
    <property type="entry name" value="IG_LIKE"/>
    <property type="match status" value="3"/>
</dbReference>
<dbReference type="CDD" id="cd05768">
    <property type="entry name" value="IgC1_CH3_IgAGD_CH4_IgAEM"/>
    <property type="match status" value="1"/>
</dbReference>
<proteinExistence type="predicted"/>
<dbReference type="InterPro" id="IPR007110">
    <property type="entry name" value="Ig-like_dom"/>
</dbReference>
<name>A0ABI7Y2L6_FELCA</name>
<dbReference type="InterPro" id="IPR013783">
    <property type="entry name" value="Ig-like_fold"/>
</dbReference>
<dbReference type="InterPro" id="IPR050380">
    <property type="entry name" value="Immune_Resp_Modulators"/>
</dbReference>
<evidence type="ECO:0000313" key="4">
    <source>
        <dbReference type="Proteomes" id="UP000823872"/>
    </source>
</evidence>
<dbReference type="Gene3D" id="2.60.40.10">
    <property type="entry name" value="Immunoglobulins"/>
    <property type="match status" value="3"/>
</dbReference>
<dbReference type="PANTHER" id="PTHR23411">
    <property type="entry name" value="TAPASIN"/>
    <property type="match status" value="1"/>
</dbReference>
<reference evidence="3" key="3">
    <citation type="submission" date="2025-09" db="UniProtKB">
        <authorList>
            <consortium name="Ensembl"/>
        </authorList>
    </citation>
    <scope>IDENTIFICATION</scope>
    <source>
        <strain evidence="3">breed Abyssinian</strain>
    </source>
</reference>
<dbReference type="InterPro" id="IPR036179">
    <property type="entry name" value="Ig-like_dom_sf"/>
</dbReference>
<dbReference type="SMART" id="SM00407">
    <property type="entry name" value="IGc1"/>
    <property type="match status" value="3"/>
</dbReference>
<accession>A0ABI7Y2L6</accession>
<dbReference type="Ensembl" id="ENSFCTT00005040730.1">
    <property type="protein sequence ID" value="ENSFCTP00005028800.1"/>
    <property type="gene ID" value="ENSFCTG00005014240.1"/>
</dbReference>
<dbReference type="Pfam" id="PF07654">
    <property type="entry name" value="C1-set"/>
    <property type="match status" value="3"/>
</dbReference>